<evidence type="ECO:0000256" key="1">
    <source>
        <dbReference type="ARBA" id="ARBA00004123"/>
    </source>
</evidence>
<keyword evidence="9" id="KW-1185">Reference proteome</keyword>
<keyword evidence="5" id="KW-0539">Nucleus</keyword>
<sequence>MSTCLELLLIYFLYDDLHLLSPQSIIRPFNKGVRSGNKTGGAEGSQNDEWASDEDDIEEASEENDDESDTSDVTSQNDKDFSSSLHPDDAQDKESDALIRRACTAKNVPYPSPKSSTPSNQARSGSSDEVQARSTAVGVQIRQLAWFARKLRYNTRLRNSFQQTCANFDLKKPYSLIRDVATRWNSTYEMIERGLVLWEAIVTWQEHNPQLIPIKFRIKRAHRASYQNIVDLLKPLSDATLKFSLKLAPNIAEVIGTFEELDGKYRAIEENDEVNEVWREAARRAGAVSAQYYGLADETHIYYLAVLLHPNMRKRLMLRLKWEDTWINKAEELLRSTFERYYRQADSESQSQTQESQRRTKKPKTYLEEQMMRMEEEEAAQPPPDPVTEWVEGFIVTKKGELLNALEWWWEQRRKGNEMEGLTALALDVFSAPATSVDVERLFSKAGRQVTPLRNRLKARKLQALVTVGAWCREDWVPDDLLENYYHQRKQARLMQKAFTRTAEKESDFDEAGPSKRARIQADDDESEA</sequence>
<evidence type="ECO:0000256" key="5">
    <source>
        <dbReference type="ARBA" id="ARBA00023242"/>
    </source>
</evidence>
<dbReference type="InterPro" id="IPR008906">
    <property type="entry name" value="HATC_C_dom"/>
</dbReference>
<organism evidence="8 9">
    <name type="scientific">Tilletia walkeri</name>
    <dbReference type="NCBI Taxonomy" id="117179"/>
    <lineage>
        <taxon>Eukaryota</taxon>
        <taxon>Fungi</taxon>
        <taxon>Dikarya</taxon>
        <taxon>Basidiomycota</taxon>
        <taxon>Ustilaginomycotina</taxon>
        <taxon>Exobasidiomycetes</taxon>
        <taxon>Tilletiales</taxon>
        <taxon>Tilletiaceae</taxon>
        <taxon>Tilletia</taxon>
    </lineage>
</organism>
<reference evidence="8" key="1">
    <citation type="submission" date="2016-04" db="EMBL/GenBank/DDBJ databases">
        <authorList>
            <person name="Nguyen H.D."/>
            <person name="Samba Siva P."/>
            <person name="Cullis J."/>
            <person name="Levesque C.A."/>
            <person name="Hambleton S."/>
        </authorList>
    </citation>
    <scope>NUCLEOTIDE SEQUENCE</scope>
    <source>
        <strain evidence="8">DAOMC 236422</strain>
    </source>
</reference>
<dbReference type="InterPro" id="IPR052035">
    <property type="entry name" value="ZnF_BED_domain_contain"/>
</dbReference>
<evidence type="ECO:0000313" key="8">
    <source>
        <dbReference type="EMBL" id="KAE8265769.1"/>
    </source>
</evidence>
<protein>
    <recommendedName>
        <fullName evidence="7">HAT C-terminal dimerisation domain-containing protein</fullName>
    </recommendedName>
</protein>
<evidence type="ECO:0000256" key="2">
    <source>
        <dbReference type="ARBA" id="ARBA00022723"/>
    </source>
</evidence>
<dbReference type="SUPFAM" id="SSF53098">
    <property type="entry name" value="Ribonuclease H-like"/>
    <property type="match status" value="1"/>
</dbReference>
<dbReference type="GO" id="GO:0005634">
    <property type="term" value="C:nucleus"/>
    <property type="evidence" value="ECO:0007669"/>
    <property type="project" value="UniProtKB-SubCell"/>
</dbReference>
<dbReference type="PANTHER" id="PTHR46481">
    <property type="entry name" value="ZINC FINGER BED DOMAIN-CONTAINING PROTEIN 4"/>
    <property type="match status" value="1"/>
</dbReference>
<dbReference type="AlphaFoldDB" id="A0A8X7T2J4"/>
<keyword evidence="4" id="KW-0862">Zinc</keyword>
<feature type="domain" description="HAT C-terminal dimerisation" evidence="7">
    <location>
        <begin position="399"/>
        <end position="471"/>
    </location>
</feature>
<feature type="compositionally biased region" description="Acidic residues" evidence="6">
    <location>
        <begin position="50"/>
        <end position="70"/>
    </location>
</feature>
<feature type="region of interest" description="Disordered" evidence="6">
    <location>
        <begin position="503"/>
        <end position="529"/>
    </location>
</feature>
<keyword evidence="2" id="KW-0479">Metal-binding</keyword>
<evidence type="ECO:0000313" key="9">
    <source>
        <dbReference type="Proteomes" id="UP000078113"/>
    </source>
</evidence>
<name>A0A8X7T2J4_9BASI</name>
<feature type="compositionally biased region" description="Polar residues" evidence="6">
    <location>
        <begin position="113"/>
        <end position="134"/>
    </location>
</feature>
<evidence type="ECO:0000256" key="4">
    <source>
        <dbReference type="ARBA" id="ARBA00022833"/>
    </source>
</evidence>
<dbReference type="Pfam" id="PF05699">
    <property type="entry name" value="Dimer_Tnp_hAT"/>
    <property type="match status" value="1"/>
</dbReference>
<dbReference type="EMBL" id="LWDG02000429">
    <property type="protein sequence ID" value="KAE8265769.1"/>
    <property type="molecule type" value="Genomic_DNA"/>
</dbReference>
<evidence type="ECO:0000259" key="7">
    <source>
        <dbReference type="Pfam" id="PF05699"/>
    </source>
</evidence>
<dbReference type="PANTHER" id="PTHR46481:SF10">
    <property type="entry name" value="ZINC FINGER BED DOMAIN-CONTAINING PROTEIN 39"/>
    <property type="match status" value="1"/>
</dbReference>
<dbReference type="Proteomes" id="UP000078113">
    <property type="component" value="Unassembled WGS sequence"/>
</dbReference>
<reference evidence="8" key="2">
    <citation type="journal article" date="2019" name="IMA Fungus">
        <title>Genome sequencing and comparison of five Tilletia species to identify candidate genes for the detection of regulated species infecting wheat.</title>
        <authorList>
            <person name="Nguyen H.D.T."/>
            <person name="Sultana T."/>
            <person name="Kesanakurti P."/>
            <person name="Hambleton S."/>
        </authorList>
    </citation>
    <scope>NUCLEOTIDE SEQUENCE</scope>
    <source>
        <strain evidence="8">DAOMC 236422</strain>
    </source>
</reference>
<dbReference type="GO" id="GO:0008270">
    <property type="term" value="F:zinc ion binding"/>
    <property type="evidence" value="ECO:0007669"/>
    <property type="project" value="UniProtKB-KW"/>
</dbReference>
<dbReference type="InterPro" id="IPR012337">
    <property type="entry name" value="RNaseH-like_sf"/>
</dbReference>
<keyword evidence="3" id="KW-0863">Zinc-finger</keyword>
<proteinExistence type="predicted"/>
<feature type="region of interest" description="Disordered" evidence="6">
    <location>
        <begin position="36"/>
        <end position="94"/>
    </location>
</feature>
<feature type="region of interest" description="Disordered" evidence="6">
    <location>
        <begin position="107"/>
        <end position="134"/>
    </location>
</feature>
<dbReference type="GO" id="GO:0046983">
    <property type="term" value="F:protein dimerization activity"/>
    <property type="evidence" value="ECO:0007669"/>
    <property type="project" value="InterPro"/>
</dbReference>
<feature type="compositionally biased region" description="Basic and acidic residues" evidence="6">
    <location>
        <begin position="77"/>
        <end position="94"/>
    </location>
</feature>
<gene>
    <name evidence="8" type="ORF">A4X09_0g6537</name>
</gene>
<evidence type="ECO:0000256" key="6">
    <source>
        <dbReference type="SAM" id="MobiDB-lite"/>
    </source>
</evidence>
<evidence type="ECO:0000256" key="3">
    <source>
        <dbReference type="ARBA" id="ARBA00022771"/>
    </source>
</evidence>
<comment type="subcellular location">
    <subcellularLocation>
        <location evidence="1">Nucleus</location>
    </subcellularLocation>
</comment>
<accession>A0A8X7T2J4</accession>
<comment type="caution">
    <text evidence="8">The sequence shown here is derived from an EMBL/GenBank/DDBJ whole genome shotgun (WGS) entry which is preliminary data.</text>
</comment>